<organism evidence="2 3">
    <name type="scientific">Nephila pilipes</name>
    <name type="common">Giant wood spider</name>
    <name type="synonym">Nephila maculata</name>
    <dbReference type="NCBI Taxonomy" id="299642"/>
    <lineage>
        <taxon>Eukaryota</taxon>
        <taxon>Metazoa</taxon>
        <taxon>Ecdysozoa</taxon>
        <taxon>Arthropoda</taxon>
        <taxon>Chelicerata</taxon>
        <taxon>Arachnida</taxon>
        <taxon>Araneae</taxon>
        <taxon>Araneomorphae</taxon>
        <taxon>Entelegynae</taxon>
        <taxon>Araneoidea</taxon>
        <taxon>Nephilidae</taxon>
        <taxon>Nephila</taxon>
    </lineage>
</organism>
<evidence type="ECO:0000256" key="1">
    <source>
        <dbReference type="SAM" id="MobiDB-lite"/>
    </source>
</evidence>
<proteinExistence type="predicted"/>
<sequence length="138" mass="15529">MWSHTLSFRKTSTEFSNFSGQKHEALSKWSGKKKIKRKLEIAESQKNALHKFLGATTSAPTSSTSDNPQCSSSSNIFPEASTSEVRPFIPTDNEQNKEYDTEKGTMKELKAIMSQIVIGKVKKIKIDQKDLSILMLRC</sequence>
<keyword evidence="3" id="KW-1185">Reference proteome</keyword>
<name>A0A8X6QKM2_NEPPI</name>
<evidence type="ECO:0000313" key="3">
    <source>
        <dbReference type="Proteomes" id="UP000887013"/>
    </source>
</evidence>
<reference evidence="2" key="1">
    <citation type="submission" date="2020-08" db="EMBL/GenBank/DDBJ databases">
        <title>Multicomponent nature underlies the extraordinary mechanical properties of spider dragline silk.</title>
        <authorList>
            <person name="Kono N."/>
            <person name="Nakamura H."/>
            <person name="Mori M."/>
            <person name="Yoshida Y."/>
            <person name="Ohtoshi R."/>
            <person name="Malay A.D."/>
            <person name="Moran D.A.P."/>
            <person name="Tomita M."/>
            <person name="Numata K."/>
            <person name="Arakawa K."/>
        </authorList>
    </citation>
    <scope>NUCLEOTIDE SEQUENCE</scope>
</reference>
<protein>
    <submittedName>
        <fullName evidence="2">Uncharacterized protein</fullName>
    </submittedName>
</protein>
<dbReference type="Proteomes" id="UP000887013">
    <property type="component" value="Unassembled WGS sequence"/>
</dbReference>
<accession>A0A8X6QKM2</accession>
<gene>
    <name evidence="2" type="ORF">NPIL_149101</name>
</gene>
<dbReference type="EMBL" id="BMAW01033804">
    <property type="protein sequence ID" value="GFU31964.1"/>
    <property type="molecule type" value="Genomic_DNA"/>
</dbReference>
<feature type="compositionally biased region" description="Low complexity" evidence="1">
    <location>
        <begin position="55"/>
        <end position="65"/>
    </location>
</feature>
<feature type="region of interest" description="Disordered" evidence="1">
    <location>
        <begin position="54"/>
        <end position="101"/>
    </location>
</feature>
<comment type="caution">
    <text evidence="2">The sequence shown here is derived from an EMBL/GenBank/DDBJ whole genome shotgun (WGS) entry which is preliminary data.</text>
</comment>
<dbReference type="AlphaFoldDB" id="A0A8X6QKM2"/>
<evidence type="ECO:0000313" key="2">
    <source>
        <dbReference type="EMBL" id="GFU31964.1"/>
    </source>
</evidence>
<feature type="compositionally biased region" description="Polar residues" evidence="1">
    <location>
        <begin position="66"/>
        <end position="84"/>
    </location>
</feature>